<dbReference type="InterPro" id="IPR027806">
    <property type="entry name" value="HARBI1_dom"/>
</dbReference>
<comment type="cofactor">
    <cofactor evidence="1">
        <name>a divalent metal cation</name>
        <dbReference type="ChEBI" id="CHEBI:60240"/>
    </cofactor>
</comment>
<evidence type="ECO:0000256" key="9">
    <source>
        <dbReference type="ARBA" id="ARBA00022801"/>
    </source>
</evidence>
<evidence type="ECO:0000256" key="2">
    <source>
        <dbReference type="ARBA" id="ARBA00004123"/>
    </source>
</evidence>
<keyword evidence="9" id="KW-0378">Hydrolase</keyword>
<dbReference type="Proteomes" id="UP000054047">
    <property type="component" value="Unassembled WGS sequence"/>
</dbReference>
<gene>
    <name evidence="15" type="ORF">ANCDUO_16529</name>
</gene>
<evidence type="ECO:0000256" key="12">
    <source>
        <dbReference type="ARBA" id="ARBA00045850"/>
    </source>
</evidence>
<dbReference type="Pfam" id="PF13359">
    <property type="entry name" value="DDE_Tnp_4"/>
    <property type="match status" value="1"/>
</dbReference>
<comment type="subcellular location">
    <subcellularLocation>
        <location evidence="3">Cytoplasm</location>
    </subcellularLocation>
    <subcellularLocation>
        <location evidence="2">Nucleus</location>
    </subcellularLocation>
</comment>
<dbReference type="GO" id="GO:0016787">
    <property type="term" value="F:hydrolase activity"/>
    <property type="evidence" value="ECO:0007669"/>
    <property type="project" value="UniProtKB-KW"/>
</dbReference>
<evidence type="ECO:0000259" key="14">
    <source>
        <dbReference type="Pfam" id="PF13359"/>
    </source>
</evidence>
<dbReference type="InterPro" id="IPR026103">
    <property type="entry name" value="HARBI1_animal"/>
</dbReference>
<dbReference type="GO" id="GO:0005634">
    <property type="term" value="C:nucleus"/>
    <property type="evidence" value="ECO:0007669"/>
    <property type="project" value="UniProtKB-SubCell"/>
</dbReference>
<dbReference type="EMBL" id="KN741447">
    <property type="protein sequence ID" value="KIH53346.1"/>
    <property type="molecule type" value="Genomic_DNA"/>
</dbReference>
<keyword evidence="16" id="KW-1185">Reference proteome</keyword>
<evidence type="ECO:0000256" key="8">
    <source>
        <dbReference type="ARBA" id="ARBA00022723"/>
    </source>
</evidence>
<dbReference type="InterPro" id="IPR045249">
    <property type="entry name" value="HARBI1-like"/>
</dbReference>
<keyword evidence="8" id="KW-0479">Metal-binding</keyword>
<evidence type="ECO:0000256" key="1">
    <source>
        <dbReference type="ARBA" id="ARBA00001968"/>
    </source>
</evidence>
<organism evidence="15 16">
    <name type="scientific">Ancylostoma duodenale</name>
    <dbReference type="NCBI Taxonomy" id="51022"/>
    <lineage>
        <taxon>Eukaryota</taxon>
        <taxon>Metazoa</taxon>
        <taxon>Ecdysozoa</taxon>
        <taxon>Nematoda</taxon>
        <taxon>Chromadorea</taxon>
        <taxon>Rhabditida</taxon>
        <taxon>Rhabditina</taxon>
        <taxon>Rhabditomorpha</taxon>
        <taxon>Strongyloidea</taxon>
        <taxon>Ancylostomatidae</taxon>
        <taxon>Ancylostomatinae</taxon>
        <taxon>Ancylostoma</taxon>
    </lineage>
</organism>
<dbReference type="GO" id="GO:0005737">
    <property type="term" value="C:cytoplasm"/>
    <property type="evidence" value="ECO:0007669"/>
    <property type="project" value="UniProtKB-SubCell"/>
</dbReference>
<comment type="function">
    <text evidence="12">Transposase-derived protein that may have nuclease activity. Does not have transposase activity.</text>
</comment>
<evidence type="ECO:0000256" key="4">
    <source>
        <dbReference type="ARBA" id="ARBA00006958"/>
    </source>
</evidence>
<feature type="compositionally biased region" description="Acidic residues" evidence="13">
    <location>
        <begin position="309"/>
        <end position="327"/>
    </location>
</feature>
<comment type="similarity">
    <text evidence="4">Belongs to the HARBI1 family.</text>
</comment>
<accession>A0A0C2G8P6</accession>
<dbReference type="GO" id="GO:0004518">
    <property type="term" value="F:nuclease activity"/>
    <property type="evidence" value="ECO:0007669"/>
    <property type="project" value="UniProtKB-KW"/>
</dbReference>
<name>A0A0C2G8P6_9BILA</name>
<dbReference type="PRINTS" id="PR02086">
    <property type="entry name" value="PUTNUCHARBI1"/>
</dbReference>
<evidence type="ECO:0000256" key="5">
    <source>
        <dbReference type="ARBA" id="ARBA00015519"/>
    </source>
</evidence>
<evidence type="ECO:0000313" key="15">
    <source>
        <dbReference type="EMBL" id="KIH53346.1"/>
    </source>
</evidence>
<sequence>MDDIDRELRRAAVSLAIPRVLRDRACPFDTLSDEEFRMRFRLTRRSFFKLCRELDDGLSPECGRNKALTTPQKLGLTLQILAGDNYQITQGDLSGCAQSTISRAFDQTVRLLYRRRWQYVTWPRGERALRVKRRFFELCGIPNIIGAIDGSHIRIVGPSINEHAYVNRKDKYSINGGFVCDHDGRFTWLSVKWPGRAHDSRVFRCSTLYQKLQNGQLHGILLGDSGYRAERFLIKPLLGDHRTNAERRYTKSVCQGRVVIEHAFGRLKRQFSALGKRLNYTPEKASRIIAAAVCLRNVCIDAREPDFQGLDDDEDESSDEESLDQDTDSGTAMINHINKYYAARKYKLIENAIP</sequence>
<protein>
    <recommendedName>
        <fullName evidence="5">Putative nuclease HARBI1</fullName>
    </recommendedName>
    <alternativeName>
        <fullName evidence="11">Harbinger transposase-derived nuclease</fullName>
    </alternativeName>
</protein>
<feature type="region of interest" description="Disordered" evidence="13">
    <location>
        <begin position="306"/>
        <end position="329"/>
    </location>
</feature>
<dbReference type="PANTHER" id="PTHR22930">
    <property type="match status" value="1"/>
</dbReference>
<dbReference type="PANTHER" id="PTHR22930:SF85">
    <property type="entry name" value="GH03217P-RELATED"/>
    <property type="match status" value="1"/>
</dbReference>
<evidence type="ECO:0000256" key="11">
    <source>
        <dbReference type="ARBA" id="ARBA00030126"/>
    </source>
</evidence>
<evidence type="ECO:0000256" key="6">
    <source>
        <dbReference type="ARBA" id="ARBA00022490"/>
    </source>
</evidence>
<dbReference type="GO" id="GO:0046872">
    <property type="term" value="F:metal ion binding"/>
    <property type="evidence" value="ECO:0007669"/>
    <property type="project" value="UniProtKB-KW"/>
</dbReference>
<dbReference type="OrthoDB" id="5852834at2759"/>
<keyword evidence="6" id="KW-0963">Cytoplasm</keyword>
<evidence type="ECO:0000256" key="10">
    <source>
        <dbReference type="ARBA" id="ARBA00023242"/>
    </source>
</evidence>
<keyword evidence="10" id="KW-0539">Nucleus</keyword>
<evidence type="ECO:0000256" key="3">
    <source>
        <dbReference type="ARBA" id="ARBA00004496"/>
    </source>
</evidence>
<proteinExistence type="inferred from homology"/>
<evidence type="ECO:0000313" key="16">
    <source>
        <dbReference type="Proteomes" id="UP000054047"/>
    </source>
</evidence>
<reference evidence="15 16" key="1">
    <citation type="submission" date="2013-12" db="EMBL/GenBank/DDBJ databases">
        <title>Draft genome of the parsitic nematode Ancylostoma duodenale.</title>
        <authorList>
            <person name="Mitreva M."/>
        </authorList>
    </citation>
    <scope>NUCLEOTIDE SEQUENCE [LARGE SCALE GENOMIC DNA]</scope>
    <source>
        <strain evidence="15 16">Zhejiang</strain>
    </source>
</reference>
<evidence type="ECO:0000256" key="7">
    <source>
        <dbReference type="ARBA" id="ARBA00022722"/>
    </source>
</evidence>
<feature type="domain" description="DDE Tnp4" evidence="14">
    <location>
        <begin position="148"/>
        <end position="297"/>
    </location>
</feature>
<keyword evidence="7" id="KW-0540">Nuclease</keyword>
<evidence type="ECO:0000256" key="13">
    <source>
        <dbReference type="SAM" id="MobiDB-lite"/>
    </source>
</evidence>
<dbReference type="AlphaFoldDB" id="A0A0C2G8P6"/>